<dbReference type="Gene3D" id="1.10.287.130">
    <property type="match status" value="1"/>
</dbReference>
<reference evidence="11 12" key="1">
    <citation type="submission" date="2018-05" db="EMBL/GenBank/DDBJ databases">
        <title>Genomic Encyclopedia of Archaeal and Bacterial Type Strains, Phase II (KMG-II): from individual species to whole genera.</title>
        <authorList>
            <person name="Goeker M."/>
        </authorList>
    </citation>
    <scope>NUCLEOTIDE SEQUENCE [LARGE SCALE GENOMIC DNA]</scope>
    <source>
        <strain evidence="11 12">DSM 23514</strain>
    </source>
</reference>
<dbReference type="InterPro" id="IPR018060">
    <property type="entry name" value="HTH_AraC"/>
</dbReference>
<dbReference type="InterPro" id="IPR011006">
    <property type="entry name" value="CheY-like_superfamily"/>
</dbReference>
<dbReference type="CDD" id="cd00082">
    <property type="entry name" value="HisKA"/>
    <property type="match status" value="1"/>
</dbReference>
<dbReference type="GO" id="GO:0043565">
    <property type="term" value="F:sequence-specific DNA binding"/>
    <property type="evidence" value="ECO:0007669"/>
    <property type="project" value="InterPro"/>
</dbReference>
<keyword evidence="3 7" id="KW-0597">Phosphoprotein</keyword>
<evidence type="ECO:0000259" key="8">
    <source>
        <dbReference type="PROSITE" id="PS01124"/>
    </source>
</evidence>
<keyword evidence="5" id="KW-0238">DNA-binding</keyword>
<evidence type="ECO:0000256" key="6">
    <source>
        <dbReference type="ARBA" id="ARBA00023163"/>
    </source>
</evidence>
<dbReference type="SMART" id="SM00342">
    <property type="entry name" value="HTH_ARAC"/>
    <property type="match status" value="1"/>
</dbReference>
<evidence type="ECO:0000313" key="11">
    <source>
        <dbReference type="EMBL" id="PWK21557.1"/>
    </source>
</evidence>
<dbReference type="Pfam" id="PF07495">
    <property type="entry name" value="Y_Y_Y"/>
    <property type="match status" value="1"/>
</dbReference>
<dbReference type="PANTHER" id="PTHR43547">
    <property type="entry name" value="TWO-COMPONENT HISTIDINE KINASE"/>
    <property type="match status" value="1"/>
</dbReference>
<feature type="domain" description="Response regulatory" evidence="10">
    <location>
        <begin position="1092"/>
        <end position="1207"/>
    </location>
</feature>
<dbReference type="InterPro" id="IPR036097">
    <property type="entry name" value="HisK_dim/P_sf"/>
</dbReference>
<dbReference type="InterPro" id="IPR003594">
    <property type="entry name" value="HATPase_dom"/>
</dbReference>
<dbReference type="InterPro" id="IPR001789">
    <property type="entry name" value="Sig_transdc_resp-reg_receiver"/>
</dbReference>
<dbReference type="SUPFAM" id="SSF63829">
    <property type="entry name" value="Calcium-dependent phosphotriesterase"/>
    <property type="match status" value="3"/>
</dbReference>
<comment type="catalytic activity">
    <reaction evidence="1">
        <text>ATP + protein L-histidine = ADP + protein N-phospho-L-histidine.</text>
        <dbReference type="EC" id="2.7.13.3"/>
    </reaction>
</comment>
<protein>
    <recommendedName>
        <fullName evidence="2">histidine kinase</fullName>
        <ecNumber evidence="2">2.7.13.3</ecNumber>
    </recommendedName>
</protein>
<sequence length="1342" mass="152571">MKNYPWPNFLNMKRTKTFFYVVTVLFTIYLHGQDQITFRQLSIKDGLSQNCAISINQDSLGYLWIATQDGLNRYDGKKFEVYPFNFIDITRPTYSHLGKVYVDRRDNIWCIPASQVLKKLNRATNKFETISEIKNASIIFQDTELNFWIGTYTNGFYKMDPENFQIQKIDLGAAPGGIYAIAEKRKKVIITSDVGIFEVNKSNSKSTIVFPSNFQGVRIDHKFSTIVLDGNGRQWFGTYGGGLYFRDTGEAFLSSSSELPLNIPLPQDLIILCLYLDSKERLWIGTYGQGLFLIDLKNYTAKQFMVEKYNPKALHYNDILSIYEDYTGTIWFGTDGAGLSYYDVNLEKFNSFTNFQIPENINIDVVRSIAVDASGFIWIGTSGKGLTQYQPQSNSWRTFRKDDPNGNSLLSDRIISLHADGTGDLWIGTQGGGLSILDKKGTITNYIENMEIRVEAINIWDIFKDGHGRFWLGTGEEGLVQFDKRRGIMAKYDTILNKDKGMALKNIRVITEDGDGNLWLGTDADGIAKFDINEGRFSMFQHDSIANSLSINSIKSLYYAPNNVLWIGTYGAGLDVYDIATNTFYNYDQHDGLANNVVYGILPDKRGGLWLSSNKGITKFTPGRNLASAPTIINYTNYDGLASEFNTGAYFSGPDGQLYFGGLEGFYWFKPDEIRKNTISPKTTITELNVVGKPRKIQSGLRLKYNENTVTFKFSSMQYSLPHKNLYKYRLVDYENNWVEAGNTNFVRYTQLPPGAYSFEVKSSNYDGYWNDTPEVFHFTISPPWYFNSWSKSFYALLLLCLGFAIYNYLKWRLKMQFDLRQKEAEALRFKRLNQLKSKLYTDISHEFKTPLTLIAGPIDAKLGAGGLTDTDYAIFATIKRNTKRLVNLVDQLLHMAKLEKGKIKLKVTNSDLKLFLGLIAKSFEFQAEQAGMTYGIEIDDLGDTWYDEDAIEKIVTNLLSNAFKHGISGGICKFLATREDDTVHIVVINSVAGNLSSDTNKLFNRFYQKDEYTDGAGIGLFLVKELVALYKGQITAKVEGNQIQFNVVLPVAKSNFKSKFIFEETIDAGAYMEDKDENDLRSKLATSALPIVLIVEDHKEIRDFLKSVWQVKYTVLEANTGNEGIEKALENIPDLIISDIKMPNGDGIALCNSLKTDVRTSHIPIILLTANSSEENELKGLHSGADDFVAKPFKLKVLEKRVENLIATRRALRNRYSQEYIFKAKDIAVTPTDELFLKKIQEVIDKHLFDPDFTAARFCKEVHMSRMQLHRKLQAYTGLSTTAFIRSERLKQAVQILRTSDTTINEVAYIVGFNTPSYFIKCFKETYKKPPLEYMQDAENQ</sequence>
<dbReference type="InterPro" id="IPR018062">
    <property type="entry name" value="HTH_AraC-typ_CS"/>
</dbReference>
<dbReference type="EC" id="2.7.13.3" evidence="2"/>
<comment type="caution">
    <text evidence="11">The sequence shown here is derived from an EMBL/GenBank/DDBJ whole genome shotgun (WGS) entry which is preliminary data.</text>
</comment>
<dbReference type="SUPFAM" id="SSF55874">
    <property type="entry name" value="ATPase domain of HSP90 chaperone/DNA topoisomerase II/histidine kinase"/>
    <property type="match status" value="1"/>
</dbReference>
<dbReference type="PROSITE" id="PS50109">
    <property type="entry name" value="HIS_KIN"/>
    <property type="match status" value="1"/>
</dbReference>
<dbReference type="PROSITE" id="PS00041">
    <property type="entry name" value="HTH_ARAC_FAMILY_1"/>
    <property type="match status" value="1"/>
</dbReference>
<dbReference type="SUPFAM" id="SSF52172">
    <property type="entry name" value="CheY-like"/>
    <property type="match status" value="1"/>
</dbReference>
<feature type="modified residue" description="4-aspartylphosphate" evidence="7">
    <location>
        <position position="1140"/>
    </location>
</feature>
<evidence type="ECO:0000313" key="12">
    <source>
        <dbReference type="Proteomes" id="UP000245667"/>
    </source>
</evidence>
<accession>A0A316DTC2</accession>
<dbReference type="Gene3D" id="2.60.40.10">
    <property type="entry name" value="Immunoglobulins"/>
    <property type="match status" value="1"/>
</dbReference>
<dbReference type="Pfam" id="PF00512">
    <property type="entry name" value="HisKA"/>
    <property type="match status" value="1"/>
</dbReference>
<dbReference type="InterPro" id="IPR013783">
    <property type="entry name" value="Ig-like_fold"/>
</dbReference>
<dbReference type="Pfam" id="PF02518">
    <property type="entry name" value="HATPase_c"/>
    <property type="match status" value="1"/>
</dbReference>
<gene>
    <name evidence="11" type="ORF">LX92_03708</name>
</gene>
<dbReference type="PROSITE" id="PS50110">
    <property type="entry name" value="RESPONSE_REGULATORY"/>
    <property type="match status" value="1"/>
</dbReference>
<dbReference type="InterPro" id="IPR003661">
    <property type="entry name" value="HisK_dim/P_dom"/>
</dbReference>
<dbReference type="Gene3D" id="2.130.10.10">
    <property type="entry name" value="YVTN repeat-like/Quinoprotein amine dehydrogenase"/>
    <property type="match status" value="2"/>
</dbReference>
<dbReference type="Pfam" id="PF07494">
    <property type="entry name" value="Reg_prop"/>
    <property type="match status" value="5"/>
</dbReference>
<dbReference type="InterPro" id="IPR011123">
    <property type="entry name" value="Y_Y_Y"/>
</dbReference>
<evidence type="ECO:0000256" key="3">
    <source>
        <dbReference type="ARBA" id="ARBA00022553"/>
    </source>
</evidence>
<dbReference type="Gene3D" id="3.30.565.10">
    <property type="entry name" value="Histidine kinase-like ATPase, C-terminal domain"/>
    <property type="match status" value="1"/>
</dbReference>
<evidence type="ECO:0000256" key="5">
    <source>
        <dbReference type="ARBA" id="ARBA00023125"/>
    </source>
</evidence>
<keyword evidence="4" id="KW-0805">Transcription regulation</keyword>
<dbReference type="SUPFAM" id="SSF47384">
    <property type="entry name" value="Homodimeric domain of signal transducing histidine kinase"/>
    <property type="match status" value="1"/>
</dbReference>
<dbReference type="InterPro" id="IPR009057">
    <property type="entry name" value="Homeodomain-like_sf"/>
</dbReference>
<dbReference type="OrthoDB" id="358279at2"/>
<evidence type="ECO:0000256" key="2">
    <source>
        <dbReference type="ARBA" id="ARBA00012438"/>
    </source>
</evidence>
<dbReference type="InterPro" id="IPR036890">
    <property type="entry name" value="HATPase_C_sf"/>
</dbReference>
<dbReference type="InterPro" id="IPR011110">
    <property type="entry name" value="Reg_prop"/>
</dbReference>
<dbReference type="Gene3D" id="3.40.50.2300">
    <property type="match status" value="1"/>
</dbReference>
<dbReference type="InterPro" id="IPR005467">
    <property type="entry name" value="His_kinase_dom"/>
</dbReference>
<dbReference type="Pfam" id="PF00072">
    <property type="entry name" value="Response_reg"/>
    <property type="match status" value="1"/>
</dbReference>
<dbReference type="CDD" id="cd17574">
    <property type="entry name" value="REC_OmpR"/>
    <property type="match status" value="1"/>
</dbReference>
<dbReference type="GO" id="GO:0003700">
    <property type="term" value="F:DNA-binding transcription factor activity"/>
    <property type="evidence" value="ECO:0007669"/>
    <property type="project" value="InterPro"/>
</dbReference>
<evidence type="ECO:0000259" key="10">
    <source>
        <dbReference type="PROSITE" id="PS50110"/>
    </source>
</evidence>
<dbReference type="Gene3D" id="1.10.10.60">
    <property type="entry name" value="Homeodomain-like"/>
    <property type="match status" value="1"/>
</dbReference>
<evidence type="ECO:0000256" key="7">
    <source>
        <dbReference type="PROSITE-ProRule" id="PRU00169"/>
    </source>
</evidence>
<dbReference type="Pfam" id="PF12833">
    <property type="entry name" value="HTH_18"/>
    <property type="match status" value="1"/>
</dbReference>
<proteinExistence type="predicted"/>
<name>A0A316DTC2_9FLAO</name>
<dbReference type="SMART" id="SM00388">
    <property type="entry name" value="HisKA"/>
    <property type="match status" value="1"/>
</dbReference>
<keyword evidence="6" id="KW-0804">Transcription</keyword>
<dbReference type="SMART" id="SM00448">
    <property type="entry name" value="REC"/>
    <property type="match status" value="1"/>
</dbReference>
<dbReference type="PANTHER" id="PTHR43547:SF2">
    <property type="entry name" value="HYBRID SIGNAL TRANSDUCTION HISTIDINE KINASE C"/>
    <property type="match status" value="1"/>
</dbReference>
<dbReference type="EMBL" id="QGGQ01000011">
    <property type="protein sequence ID" value="PWK21557.1"/>
    <property type="molecule type" value="Genomic_DNA"/>
</dbReference>
<evidence type="ECO:0000256" key="1">
    <source>
        <dbReference type="ARBA" id="ARBA00000085"/>
    </source>
</evidence>
<dbReference type="SUPFAM" id="SSF46689">
    <property type="entry name" value="Homeodomain-like"/>
    <property type="match status" value="1"/>
</dbReference>
<organism evidence="11 12">
    <name type="scientific">Maribacter polysiphoniae</name>
    <dbReference type="NCBI Taxonomy" id="429344"/>
    <lineage>
        <taxon>Bacteria</taxon>
        <taxon>Pseudomonadati</taxon>
        <taxon>Bacteroidota</taxon>
        <taxon>Flavobacteriia</taxon>
        <taxon>Flavobacteriales</taxon>
        <taxon>Flavobacteriaceae</taxon>
        <taxon>Maribacter</taxon>
    </lineage>
</organism>
<evidence type="ECO:0000256" key="4">
    <source>
        <dbReference type="ARBA" id="ARBA00023015"/>
    </source>
</evidence>
<dbReference type="Proteomes" id="UP000245667">
    <property type="component" value="Unassembled WGS sequence"/>
</dbReference>
<evidence type="ECO:0000259" key="9">
    <source>
        <dbReference type="PROSITE" id="PS50109"/>
    </source>
</evidence>
<dbReference type="PROSITE" id="PS01124">
    <property type="entry name" value="HTH_ARAC_FAMILY_2"/>
    <property type="match status" value="1"/>
</dbReference>
<dbReference type="GO" id="GO:0000155">
    <property type="term" value="F:phosphorelay sensor kinase activity"/>
    <property type="evidence" value="ECO:0007669"/>
    <property type="project" value="InterPro"/>
</dbReference>
<feature type="domain" description="Histidine kinase" evidence="9">
    <location>
        <begin position="843"/>
        <end position="1054"/>
    </location>
</feature>
<dbReference type="InterPro" id="IPR015943">
    <property type="entry name" value="WD40/YVTN_repeat-like_dom_sf"/>
</dbReference>
<dbReference type="SMART" id="SM00387">
    <property type="entry name" value="HATPase_c"/>
    <property type="match status" value="1"/>
</dbReference>
<feature type="domain" description="HTH araC/xylS-type" evidence="8">
    <location>
        <begin position="1239"/>
        <end position="1338"/>
    </location>
</feature>